<sequence length="190" mass="19895">MAKEAHFSTTETEQGVQFDVVPASMPASFGCMMAFLYMIAGIGGLVALSGLVAGGEGGGALVGGLFVAAVPVAGILWFKRMNARYERVPVQMVVNGNGITIGARFFRSEDIRELVVKLPFDHGGAEMTQYHSGVASTAGAATGMEIRNRSYALMARLKSGSANEVLAFGLTYNVACSLLTDVNAALSGKY</sequence>
<feature type="transmembrane region" description="Helical" evidence="1">
    <location>
        <begin position="34"/>
        <end position="53"/>
    </location>
</feature>
<reference evidence="2 3" key="1">
    <citation type="journal article" date="2015" name="Int. J. Syst. Evol. Microbiol.">
        <title>Description of Sphingopyxis fribergensis sp. nov. - a soil bacterium with the ability to degrade styrene and phenylacetic acid.</title>
        <authorList>
            <person name="Oelschlagel M."/>
            <person name="Ruckert C."/>
            <person name="Kalinowski J."/>
            <person name="Schmidt G."/>
            <person name="Schlomann M."/>
            <person name="Tischler D."/>
        </authorList>
    </citation>
    <scope>NUCLEOTIDE SEQUENCE [LARGE SCALE GENOMIC DNA]</scope>
    <source>
        <strain evidence="2 3">Kp5.2</strain>
    </source>
</reference>
<dbReference type="HOGENOM" id="CLU_1427164_0_0_5"/>
<name>A0A0A7PG61_9SPHN</name>
<evidence type="ECO:0000313" key="2">
    <source>
        <dbReference type="EMBL" id="AJA09091.1"/>
    </source>
</evidence>
<keyword evidence="1" id="KW-0812">Transmembrane</keyword>
<dbReference type="AlphaFoldDB" id="A0A0A7PG61"/>
<dbReference type="STRING" id="1515612.SKP52_10950"/>
<keyword evidence="1" id="KW-0472">Membrane</keyword>
<protein>
    <submittedName>
        <fullName evidence="2">Putative membrane protein</fullName>
    </submittedName>
</protein>
<keyword evidence="3" id="KW-1185">Reference proteome</keyword>
<feature type="transmembrane region" description="Helical" evidence="1">
    <location>
        <begin position="59"/>
        <end position="78"/>
    </location>
</feature>
<dbReference type="KEGG" id="sphk:SKP52_10950"/>
<dbReference type="EMBL" id="CP009122">
    <property type="protein sequence ID" value="AJA09091.1"/>
    <property type="molecule type" value="Genomic_DNA"/>
</dbReference>
<dbReference type="PROSITE" id="PS51257">
    <property type="entry name" value="PROKAR_LIPOPROTEIN"/>
    <property type="match status" value="1"/>
</dbReference>
<dbReference type="Proteomes" id="UP000030907">
    <property type="component" value="Chromosome"/>
</dbReference>
<evidence type="ECO:0000256" key="1">
    <source>
        <dbReference type="SAM" id="Phobius"/>
    </source>
</evidence>
<accession>A0A0A7PG61</accession>
<organism evidence="2 3">
    <name type="scientific">Sphingopyxis fribergensis</name>
    <dbReference type="NCBI Taxonomy" id="1515612"/>
    <lineage>
        <taxon>Bacteria</taxon>
        <taxon>Pseudomonadati</taxon>
        <taxon>Pseudomonadota</taxon>
        <taxon>Alphaproteobacteria</taxon>
        <taxon>Sphingomonadales</taxon>
        <taxon>Sphingomonadaceae</taxon>
        <taxon>Sphingopyxis</taxon>
    </lineage>
</organism>
<proteinExistence type="predicted"/>
<keyword evidence="1" id="KW-1133">Transmembrane helix</keyword>
<gene>
    <name evidence="2" type="ORF">SKP52_10950</name>
</gene>
<evidence type="ECO:0000313" key="3">
    <source>
        <dbReference type="Proteomes" id="UP000030907"/>
    </source>
</evidence>